<proteinExistence type="predicted"/>
<dbReference type="AlphaFoldDB" id="A0A1D1W5H4"/>
<name>A0A1D1W5H4_RAMVA</name>
<dbReference type="Proteomes" id="UP000186922">
    <property type="component" value="Unassembled WGS sequence"/>
</dbReference>
<organism evidence="1 2">
    <name type="scientific">Ramazzottius varieornatus</name>
    <name type="common">Water bear</name>
    <name type="synonym">Tardigrade</name>
    <dbReference type="NCBI Taxonomy" id="947166"/>
    <lineage>
        <taxon>Eukaryota</taxon>
        <taxon>Metazoa</taxon>
        <taxon>Ecdysozoa</taxon>
        <taxon>Tardigrada</taxon>
        <taxon>Eutardigrada</taxon>
        <taxon>Parachela</taxon>
        <taxon>Hypsibioidea</taxon>
        <taxon>Ramazzottiidae</taxon>
        <taxon>Ramazzottius</taxon>
    </lineage>
</organism>
<comment type="caution">
    <text evidence="1">The sequence shown here is derived from an EMBL/GenBank/DDBJ whole genome shotgun (WGS) entry which is preliminary data.</text>
</comment>
<sequence length="66" mass="7240">MGVQQSQSIGVQPVAFSPKGSVFEFSEALMTFTSQSTTDDVNVIQHKQLCIPNVMQLVSVVSPVRW</sequence>
<reference evidence="1 2" key="1">
    <citation type="journal article" date="2016" name="Nat. Commun.">
        <title>Extremotolerant tardigrade genome and improved radiotolerance of human cultured cells by tardigrade-unique protein.</title>
        <authorList>
            <person name="Hashimoto T."/>
            <person name="Horikawa D.D."/>
            <person name="Saito Y."/>
            <person name="Kuwahara H."/>
            <person name="Kozuka-Hata H."/>
            <person name="Shin-I T."/>
            <person name="Minakuchi Y."/>
            <person name="Ohishi K."/>
            <person name="Motoyama A."/>
            <person name="Aizu T."/>
            <person name="Enomoto A."/>
            <person name="Kondo K."/>
            <person name="Tanaka S."/>
            <person name="Hara Y."/>
            <person name="Koshikawa S."/>
            <person name="Sagara H."/>
            <person name="Miura T."/>
            <person name="Yokobori S."/>
            <person name="Miyagawa K."/>
            <person name="Suzuki Y."/>
            <person name="Kubo T."/>
            <person name="Oyama M."/>
            <person name="Kohara Y."/>
            <person name="Fujiyama A."/>
            <person name="Arakawa K."/>
            <person name="Katayama T."/>
            <person name="Toyoda A."/>
            <person name="Kunieda T."/>
        </authorList>
    </citation>
    <scope>NUCLEOTIDE SEQUENCE [LARGE SCALE GENOMIC DNA]</scope>
    <source>
        <strain evidence="1 2">YOKOZUNA-1</strain>
    </source>
</reference>
<keyword evidence="2" id="KW-1185">Reference proteome</keyword>
<protein>
    <submittedName>
        <fullName evidence="1">Uncharacterized protein</fullName>
    </submittedName>
</protein>
<dbReference type="EMBL" id="BDGG01000014">
    <property type="protein sequence ID" value="GAV06674.1"/>
    <property type="molecule type" value="Genomic_DNA"/>
</dbReference>
<evidence type="ECO:0000313" key="2">
    <source>
        <dbReference type="Proteomes" id="UP000186922"/>
    </source>
</evidence>
<accession>A0A1D1W5H4</accession>
<evidence type="ECO:0000313" key="1">
    <source>
        <dbReference type="EMBL" id="GAV06674.1"/>
    </source>
</evidence>
<gene>
    <name evidence="1" type="primary">RvY_16624-1</name>
    <name evidence="1" type="synonym">RvY_16624.1</name>
    <name evidence="1" type="ORF">RvY_16624</name>
</gene>